<dbReference type="InterPro" id="IPR050465">
    <property type="entry name" value="UPF0194_transport"/>
</dbReference>
<keyword evidence="3" id="KW-0472">Membrane</keyword>
<organism evidence="5 6">
    <name type="scientific">Rhodohalobacter barkolensis</name>
    <dbReference type="NCBI Taxonomy" id="2053187"/>
    <lineage>
        <taxon>Bacteria</taxon>
        <taxon>Pseudomonadati</taxon>
        <taxon>Balneolota</taxon>
        <taxon>Balneolia</taxon>
        <taxon>Balneolales</taxon>
        <taxon>Balneolaceae</taxon>
        <taxon>Rhodohalobacter</taxon>
    </lineage>
</organism>
<evidence type="ECO:0000256" key="3">
    <source>
        <dbReference type="SAM" id="Phobius"/>
    </source>
</evidence>
<evidence type="ECO:0000259" key="4">
    <source>
        <dbReference type="Pfam" id="PF25967"/>
    </source>
</evidence>
<evidence type="ECO:0000313" key="6">
    <source>
        <dbReference type="Proteomes" id="UP000233398"/>
    </source>
</evidence>
<dbReference type="PANTHER" id="PTHR32347:SF23">
    <property type="entry name" value="BLL5650 PROTEIN"/>
    <property type="match status" value="1"/>
</dbReference>
<dbReference type="SUPFAM" id="SSF111369">
    <property type="entry name" value="HlyD-like secretion proteins"/>
    <property type="match status" value="1"/>
</dbReference>
<dbReference type="Gene3D" id="2.40.50.100">
    <property type="match status" value="1"/>
</dbReference>
<comment type="caution">
    <text evidence="5">The sequence shown here is derived from an EMBL/GenBank/DDBJ whole genome shotgun (WGS) entry which is preliminary data.</text>
</comment>
<dbReference type="Proteomes" id="UP000233398">
    <property type="component" value="Unassembled WGS sequence"/>
</dbReference>
<dbReference type="AlphaFoldDB" id="A0A2N0VEX7"/>
<keyword evidence="6" id="KW-1185">Reference proteome</keyword>
<proteinExistence type="predicted"/>
<gene>
    <name evidence="5" type="ORF">CWD77_15205</name>
</gene>
<reference evidence="5 6" key="1">
    <citation type="submission" date="2017-11" db="EMBL/GenBank/DDBJ databases">
        <title>Rhodohalobacter 15182 sp. nov., isolated from a salt lake.</title>
        <authorList>
            <person name="Han S."/>
        </authorList>
    </citation>
    <scope>NUCLEOTIDE SEQUENCE [LARGE SCALE GENOMIC DNA]</scope>
    <source>
        <strain evidence="5 6">15182</strain>
    </source>
</reference>
<keyword evidence="2" id="KW-0175">Coiled coil</keyword>
<dbReference type="PANTHER" id="PTHR32347">
    <property type="entry name" value="EFFLUX SYSTEM COMPONENT YKNX-RELATED"/>
    <property type="match status" value="1"/>
</dbReference>
<dbReference type="GO" id="GO:0030313">
    <property type="term" value="C:cell envelope"/>
    <property type="evidence" value="ECO:0007669"/>
    <property type="project" value="UniProtKB-SubCell"/>
</dbReference>
<sequence length="417" mass="47087">MDKKIEKRKSSPLKIAGTLLLVGIAAIVLYNFLGRESGSSATIDRQRVMISEVTEGVFQEYVDVSGTVQPIQTTYLDAVEGGVVQQIFTESGEMVEAGDTIVVLTNSSLQLSVLQQEAGIYDQINNVRNSRLNLEQNHLNIQKELTDSKTRVELAQASYRRDSVLYERELIPSKEIEESELEYSFQKSRYDLNYESFRRDSVQMEQQLTQLNQSEQRMWRSLDGVQQILDNLVVTAPISGQLSTMELDPGLSIQQGERIGQIDQLDGFKVRAGIDEFYLARVAAGQSGSFEFAGENYDVVIDRVYPVIQDGQFQVDFQFEDVVPQSLRRGQSVRIRLELGDSGNALLLPRGAFFQQTGGNWVFVMDEDENRALKHAVRLGRSNREYYEVIEGLEPGQNVITSSYDAFEQADVLIFQD</sequence>
<feature type="transmembrane region" description="Helical" evidence="3">
    <location>
        <begin position="12"/>
        <end position="33"/>
    </location>
</feature>
<dbReference type="InterPro" id="IPR058627">
    <property type="entry name" value="MdtA-like_C"/>
</dbReference>
<dbReference type="EMBL" id="PISP01000006">
    <property type="protein sequence ID" value="PKD42743.1"/>
    <property type="molecule type" value="Genomic_DNA"/>
</dbReference>
<feature type="domain" description="Multidrug resistance protein MdtA-like C-terminal permuted SH3" evidence="4">
    <location>
        <begin position="344"/>
        <end position="404"/>
    </location>
</feature>
<protein>
    <submittedName>
        <fullName evidence="5">Efflux transporter periplasmic adaptor subunit</fullName>
    </submittedName>
</protein>
<dbReference type="Gene3D" id="2.40.420.20">
    <property type="match status" value="1"/>
</dbReference>
<keyword evidence="3" id="KW-0812">Transmembrane</keyword>
<dbReference type="Gene3D" id="1.10.287.470">
    <property type="entry name" value="Helix hairpin bin"/>
    <property type="match status" value="1"/>
</dbReference>
<dbReference type="OrthoDB" id="1957187at2"/>
<dbReference type="Pfam" id="PF25967">
    <property type="entry name" value="RND-MFP_C"/>
    <property type="match status" value="1"/>
</dbReference>
<evidence type="ECO:0000256" key="1">
    <source>
        <dbReference type="ARBA" id="ARBA00004196"/>
    </source>
</evidence>
<dbReference type="RefSeq" id="WP_101074438.1">
    <property type="nucleotide sequence ID" value="NZ_PISP01000006.1"/>
</dbReference>
<accession>A0A2N0VEX7</accession>
<evidence type="ECO:0000256" key="2">
    <source>
        <dbReference type="ARBA" id="ARBA00023054"/>
    </source>
</evidence>
<name>A0A2N0VEX7_9BACT</name>
<dbReference type="Gene3D" id="2.40.30.170">
    <property type="match status" value="1"/>
</dbReference>
<comment type="subcellular location">
    <subcellularLocation>
        <location evidence="1">Cell envelope</location>
    </subcellularLocation>
</comment>
<keyword evidence="3" id="KW-1133">Transmembrane helix</keyword>
<evidence type="ECO:0000313" key="5">
    <source>
        <dbReference type="EMBL" id="PKD42743.1"/>
    </source>
</evidence>